<dbReference type="GO" id="GO:0004125">
    <property type="term" value="F:L-seryl-tRNA(Sec) selenium transferase activity"/>
    <property type="evidence" value="ECO:0007669"/>
    <property type="project" value="TreeGrafter"/>
</dbReference>
<dbReference type="AlphaFoldDB" id="I8TUK4"/>
<dbReference type="EMBL" id="CP010978">
    <property type="protein sequence ID" value="AJQ26726.1"/>
    <property type="molecule type" value="Genomic_DNA"/>
</dbReference>
<dbReference type="HOGENOM" id="CLU_040896_1_0_9"/>
<dbReference type="InterPro" id="IPR015424">
    <property type="entry name" value="PyrdxlP-dep_Trfase"/>
</dbReference>
<gene>
    <name evidence="5" type="ORF">JBW_01374</name>
</gene>
<dbReference type="InterPro" id="IPR018319">
    <property type="entry name" value="SelA-like"/>
</dbReference>
<dbReference type="PANTHER" id="PTHR32328:SF0">
    <property type="entry name" value="L-SERYL-TRNA(SEC) SELENIUM TRANSFERASE"/>
    <property type="match status" value="1"/>
</dbReference>
<dbReference type="Pfam" id="PF03841">
    <property type="entry name" value="SelA"/>
    <property type="match status" value="1"/>
</dbReference>
<feature type="modified residue" description="N6-(pyridoxal phosphate)lysine" evidence="4">
    <location>
        <position position="211"/>
    </location>
</feature>
<dbReference type="OrthoDB" id="9787096at2"/>
<evidence type="ECO:0000256" key="4">
    <source>
        <dbReference type="PIRSR" id="PIRSR618319-50"/>
    </source>
</evidence>
<sequence length="373" mass="40131">MSIYQKFGLRKIINASGKMTVLGASAVHSEVAQALSAAAMDYVDIHELMIAAGRKIAQVTGAENGCPTAGAAPGIAIATAAVIAGENLTLVERVPNTDGLKNEIILQKGHSVNFGASLPQMIALGGGKVVEVGQANHVEKDHILRGINEKTAALFYIKSHHAVQKGMQSLETIVAIAKERNIPIIVDAAAEEDFKYYIASGADIVIYSGGKALEGPTSGLICGRDDLIKACHMQYKGIGRAMKVGKEAIIGLMTALDRYESKEDDSQGQINRMNWLINELSNVPGIKGSLVQDEAGRDIYRAQLTIDEKIAGINAVALVENLEAGNPAIYTRNYYANIGIINIDPRPLLMDQEKVITSRIREIISECKRKEKK</sequence>
<dbReference type="NCBIfam" id="TIGR01437">
    <property type="entry name" value="selA_rel"/>
    <property type="match status" value="1"/>
</dbReference>
<evidence type="ECO:0000256" key="1">
    <source>
        <dbReference type="ARBA" id="ARBA00001933"/>
    </source>
</evidence>
<comment type="cofactor">
    <cofactor evidence="1 4">
        <name>pyridoxal 5'-phosphate</name>
        <dbReference type="ChEBI" id="CHEBI:597326"/>
    </cofactor>
</comment>
<accession>I8TUK4</accession>
<dbReference type="RefSeq" id="WP_007956795.1">
    <property type="nucleotide sequence ID" value="NZ_CP010978.1"/>
</dbReference>
<evidence type="ECO:0000256" key="2">
    <source>
        <dbReference type="ARBA" id="ARBA00022898"/>
    </source>
</evidence>
<dbReference type="Proteomes" id="UP000005361">
    <property type="component" value="Chromosome"/>
</dbReference>
<dbReference type="Gene3D" id="3.40.640.10">
    <property type="entry name" value="Type I PLP-dependent aspartate aminotransferase-like (Major domain)"/>
    <property type="match status" value="1"/>
</dbReference>
<reference evidence="5 6" key="1">
    <citation type="journal article" date="2015" name="Genome Announc.">
        <title>Complete Genome Sequence of Pelosinus fermentans JBW45, a Member of a Remarkably Competitive Group of Negativicutes in the Firmicutes Phylum.</title>
        <authorList>
            <person name="De Leon K.B."/>
            <person name="Utturkar S.M."/>
            <person name="Camilleri L.B."/>
            <person name="Elias D.A."/>
            <person name="Arkin A.P."/>
            <person name="Fields M.W."/>
            <person name="Brown S.D."/>
            <person name="Wall J.D."/>
        </authorList>
    </citation>
    <scope>NUCLEOTIDE SEQUENCE [LARGE SCALE GENOMIC DNA]</scope>
    <source>
        <strain evidence="5 6">JBW45</strain>
    </source>
</reference>
<evidence type="ECO:0000313" key="5">
    <source>
        <dbReference type="EMBL" id="AJQ26726.1"/>
    </source>
</evidence>
<dbReference type="InterPro" id="IPR015421">
    <property type="entry name" value="PyrdxlP-dep_Trfase_major"/>
</dbReference>
<proteinExistence type="inferred from homology"/>
<dbReference type="SUPFAM" id="SSF53383">
    <property type="entry name" value="PLP-dependent transferases"/>
    <property type="match status" value="1"/>
</dbReference>
<keyword evidence="2 4" id="KW-0663">Pyridoxal phosphate</keyword>
<reference evidence="6" key="2">
    <citation type="submission" date="2015-02" db="EMBL/GenBank/DDBJ databases">
        <title>Complete Genome Sequence of Pelosinus fermentans JBW45.</title>
        <authorList>
            <person name="De Leon K.B."/>
            <person name="Utturkar S.M."/>
            <person name="Camilleri L.B."/>
            <person name="Arkin A.P."/>
            <person name="Fields M.W."/>
            <person name="Brown S.D."/>
            <person name="Wall J.D."/>
        </authorList>
    </citation>
    <scope>NUCLEOTIDE SEQUENCE [LARGE SCALE GENOMIC DNA]</scope>
    <source>
        <strain evidence="6">JBW45</strain>
    </source>
</reference>
<protein>
    <submittedName>
        <fullName evidence="5">Pyridoxal phosphate-dependent enzyme</fullName>
    </submittedName>
</protein>
<evidence type="ECO:0000256" key="3">
    <source>
        <dbReference type="ARBA" id="ARBA00044507"/>
    </source>
</evidence>
<organism evidence="5 6">
    <name type="scientific">Pelosinus fermentans JBW45</name>
    <dbReference type="NCBI Taxonomy" id="1192197"/>
    <lineage>
        <taxon>Bacteria</taxon>
        <taxon>Bacillati</taxon>
        <taxon>Bacillota</taxon>
        <taxon>Negativicutes</taxon>
        <taxon>Selenomonadales</taxon>
        <taxon>Sporomusaceae</taxon>
        <taxon>Pelosinus</taxon>
    </lineage>
</organism>
<dbReference type="InterPro" id="IPR006337">
    <property type="entry name" value="DgaE-like"/>
</dbReference>
<evidence type="ECO:0000313" key="6">
    <source>
        <dbReference type="Proteomes" id="UP000005361"/>
    </source>
</evidence>
<comment type="similarity">
    <text evidence="3">Belongs to the SelA family.</text>
</comment>
<name>I8TUK4_9FIRM</name>
<dbReference type="STRING" id="1192197.JBW_01374"/>
<dbReference type="PANTHER" id="PTHR32328">
    <property type="entry name" value="L-SERYL-TRNA(SEC) SELENIUM TRANSFERASE"/>
    <property type="match status" value="1"/>
</dbReference>
<dbReference type="KEGG" id="pft:JBW_01374"/>